<protein>
    <submittedName>
        <fullName evidence="1">Uncharacterized protein</fullName>
    </submittedName>
</protein>
<feature type="non-terminal residue" evidence="1">
    <location>
        <position position="197"/>
    </location>
</feature>
<comment type="caution">
    <text evidence="1">The sequence shown here is derived from an EMBL/GenBank/DDBJ whole genome shotgun (WGS) entry which is preliminary data.</text>
</comment>
<proteinExistence type="predicted"/>
<keyword evidence="2" id="KW-1185">Reference proteome</keyword>
<accession>A0AAV5SDJ2</accession>
<dbReference type="AlphaFoldDB" id="A0AAV5SDJ2"/>
<name>A0AAV5SDJ2_9BILA</name>
<evidence type="ECO:0000313" key="2">
    <source>
        <dbReference type="Proteomes" id="UP001432027"/>
    </source>
</evidence>
<sequence length="197" mass="22740">TVKEYYSRKGNHVIEIGESITSIFLRGRRRPFGQADSSLLKQNVDLLSQPALVHSGIQMPFENAVQSNEEPSLSTRPHMRVAMPRRYSFSTLYENCEKELIPASDDKFNDEEEIVNYELLVKDIAFKNHEVTPYAYCCKVDASIEERFACSLELLSNHCSNHENVHNKCCDSSIDRKQSIDYSKMLLADRIHCKREF</sequence>
<dbReference type="Proteomes" id="UP001432027">
    <property type="component" value="Unassembled WGS sequence"/>
</dbReference>
<dbReference type="EMBL" id="BTSX01000001">
    <property type="protein sequence ID" value="GMS81447.1"/>
    <property type="molecule type" value="Genomic_DNA"/>
</dbReference>
<feature type="non-terminal residue" evidence="1">
    <location>
        <position position="1"/>
    </location>
</feature>
<evidence type="ECO:0000313" key="1">
    <source>
        <dbReference type="EMBL" id="GMS81447.1"/>
    </source>
</evidence>
<gene>
    <name evidence="1" type="ORF">PENTCL1PPCAC_3622</name>
</gene>
<organism evidence="1 2">
    <name type="scientific">Pristionchus entomophagus</name>
    <dbReference type="NCBI Taxonomy" id="358040"/>
    <lineage>
        <taxon>Eukaryota</taxon>
        <taxon>Metazoa</taxon>
        <taxon>Ecdysozoa</taxon>
        <taxon>Nematoda</taxon>
        <taxon>Chromadorea</taxon>
        <taxon>Rhabditida</taxon>
        <taxon>Rhabditina</taxon>
        <taxon>Diplogasteromorpha</taxon>
        <taxon>Diplogasteroidea</taxon>
        <taxon>Neodiplogasteridae</taxon>
        <taxon>Pristionchus</taxon>
    </lineage>
</organism>
<reference evidence="1" key="1">
    <citation type="submission" date="2023-10" db="EMBL/GenBank/DDBJ databases">
        <title>Genome assembly of Pristionchus species.</title>
        <authorList>
            <person name="Yoshida K."/>
            <person name="Sommer R.J."/>
        </authorList>
    </citation>
    <scope>NUCLEOTIDE SEQUENCE</scope>
    <source>
        <strain evidence="1">RS0144</strain>
    </source>
</reference>